<feature type="region of interest" description="Disordered" evidence="8">
    <location>
        <begin position="80"/>
        <end position="115"/>
    </location>
</feature>
<evidence type="ECO:0000256" key="5">
    <source>
        <dbReference type="ARBA" id="ARBA00022801"/>
    </source>
</evidence>
<dbReference type="AlphaFoldDB" id="A0A9E7HR61"/>
<evidence type="ECO:0000313" key="11">
    <source>
        <dbReference type="EMBL" id="URE38050.1"/>
    </source>
</evidence>
<dbReference type="InterPro" id="IPR057372">
    <property type="entry name" value="Ubiquitin_UBP8/5"/>
</dbReference>
<dbReference type="EMBL" id="CP097510">
    <property type="protein sequence ID" value="URE38050.1"/>
    <property type="molecule type" value="Genomic_DNA"/>
</dbReference>
<keyword evidence="5 7" id="KW-0378">Hydrolase</keyword>
<keyword evidence="3 7" id="KW-0645">Protease</keyword>
<dbReference type="Pfam" id="PF00443">
    <property type="entry name" value="UCH"/>
    <property type="match status" value="1"/>
</dbReference>
<dbReference type="GO" id="GO:0006508">
    <property type="term" value="P:proteolysis"/>
    <property type="evidence" value="ECO:0007669"/>
    <property type="project" value="UniProtKB-KW"/>
</dbReference>
<evidence type="ECO:0000256" key="9">
    <source>
        <dbReference type="SAM" id="Phobius"/>
    </source>
</evidence>
<dbReference type="PANTHER" id="PTHR21646:SF24">
    <property type="entry name" value="UBIQUITIN CARBOXYL-TERMINAL HYDROLASE"/>
    <property type="match status" value="1"/>
</dbReference>
<dbReference type="InterPro" id="IPR050185">
    <property type="entry name" value="Ub_carboxyl-term_hydrolase"/>
</dbReference>
<sequence>MWVPREATLVELRKANKRSPLISLSFLRIFPFLSLILFPLHSPPHRLTAIASSSPDRHRRGVADLLHQWTNLPSRFAPRLISLRPPPAPTTGPTSWWRDAQDPETENGPRGVPYSASQTSTSYGMKFINNIFSSDLVFNLRRDDDLGEDDEEGSRSRCYALIGSDLWSQALKRHSDSDLTTKKIESSSFTDDEMIDVYPLMMRISVMRETSIFLIKICKRDNAVENYKKASKIFGVDSEPVRIWDFSGQTNLILMNEWNRFPQNCHQRADQEVLLEVQVYAISENMTCKSEVKKDDPASDQSKMNGFSLGGSPVCNGSLGYVDSTLQNGNVKGGGPFGLRGLENLGNTCFMNSAIQCLTHTPKLVDYFHGDYSKEINLTNPLGLKGELALAFGDLLTSLWAPERTPVVPRVFKAKLARFAPQFSGFNQHDSQELLAFLLDGLHEDLNRVKHKPYVEAKDASGRPDEEVADEYWGNHLARNDSIIVDICQGQYKSTLVCPVCSKVSITFDPFMYLSLPLPSTTMRTMTITIFSTDGSIEPSAYTINVPKFGKLRDLIRALSTASSLRNDESLLIAEVYANCIIRFLDEPSDSISLIRDEDRLAAYRLPKDAERAPQVVFVHQRMEEYYILGKRTSWKGFGVPLIAMLPDVVDGSTIQKLFLKLVNPFKRSKDAGPVDDQDRCNSNPNDAVPQTVADSESTDDAVEETTDSEDEFQFYLTDEKSKIMQCKLEMDEPVSLPELQKHLYVLSKALEQYDSNLLNTLPEIYKFRLFPRRPQDSCTLYACLEAFLKEEPLGPEDMFCPSCKKPQQASKKLDLWRLPEVLVIHLKRFSYSRYMKNKLETLVDFPIHDLDLSTYIAGMPEQASNNYRLYAVSNHYGNMGGGHYTAYVYDERGNRWYDFDDRSVSPIAEESIKTSAAYVLFYRRT</sequence>
<dbReference type="GO" id="GO:0004843">
    <property type="term" value="F:cysteine-type deubiquitinase activity"/>
    <property type="evidence" value="ECO:0007669"/>
    <property type="project" value="UniProtKB-UniRule"/>
</dbReference>
<evidence type="ECO:0000313" key="12">
    <source>
        <dbReference type="Proteomes" id="UP001055439"/>
    </source>
</evidence>
<dbReference type="InterPro" id="IPR001394">
    <property type="entry name" value="Peptidase_C19_UCH"/>
</dbReference>
<keyword evidence="12" id="KW-1185">Reference proteome</keyword>
<dbReference type="CDD" id="cd02674">
    <property type="entry name" value="Peptidase_C19R"/>
    <property type="match status" value="1"/>
</dbReference>
<keyword evidence="4 7" id="KW-0833">Ubl conjugation pathway</keyword>
<dbReference type="OrthoDB" id="292964at2759"/>
<comment type="function">
    <text evidence="7">Recognizes and hydrolyzes the peptide bond at the C-terminal Gly of ubiquitin. Involved in the processing of poly-ubiquitin precursors as well as that of ubiquitinated proteins.</text>
</comment>
<evidence type="ECO:0000256" key="7">
    <source>
        <dbReference type="RuleBase" id="RU366025"/>
    </source>
</evidence>
<evidence type="ECO:0000256" key="6">
    <source>
        <dbReference type="ARBA" id="ARBA00022807"/>
    </source>
</evidence>
<evidence type="ECO:0000259" key="10">
    <source>
        <dbReference type="PROSITE" id="PS50235"/>
    </source>
</evidence>
<feature type="domain" description="USP" evidence="10">
    <location>
        <begin position="340"/>
        <end position="926"/>
    </location>
</feature>
<dbReference type="Gene3D" id="3.90.70.10">
    <property type="entry name" value="Cysteine proteinases"/>
    <property type="match status" value="2"/>
</dbReference>
<accession>A0A9E7HR61</accession>
<evidence type="ECO:0000256" key="2">
    <source>
        <dbReference type="ARBA" id="ARBA00009085"/>
    </source>
</evidence>
<evidence type="ECO:0000256" key="4">
    <source>
        <dbReference type="ARBA" id="ARBA00022786"/>
    </source>
</evidence>
<keyword evidence="9" id="KW-1133">Transmembrane helix</keyword>
<dbReference type="Pfam" id="PF25242">
    <property type="entry name" value="Ubiquitin_UBP8"/>
    <property type="match status" value="1"/>
</dbReference>
<evidence type="ECO:0000256" key="8">
    <source>
        <dbReference type="SAM" id="MobiDB-lite"/>
    </source>
</evidence>
<name>A0A9E7HR61_9LILI</name>
<dbReference type="SUPFAM" id="SSF54001">
    <property type="entry name" value="Cysteine proteinases"/>
    <property type="match status" value="1"/>
</dbReference>
<keyword evidence="6 7" id="KW-0788">Thiol protease</keyword>
<dbReference type="PROSITE" id="PS50235">
    <property type="entry name" value="USP_3"/>
    <property type="match status" value="1"/>
</dbReference>
<protein>
    <recommendedName>
        <fullName evidence="7">Ubiquitin carboxyl-terminal hydrolase</fullName>
        <ecNumber evidence="7">3.4.19.12</ecNumber>
    </recommendedName>
</protein>
<dbReference type="PANTHER" id="PTHR21646">
    <property type="entry name" value="UBIQUITIN CARBOXYL-TERMINAL HYDROLASE"/>
    <property type="match status" value="1"/>
</dbReference>
<evidence type="ECO:0000256" key="3">
    <source>
        <dbReference type="ARBA" id="ARBA00022670"/>
    </source>
</evidence>
<feature type="transmembrane region" description="Helical" evidence="9">
    <location>
        <begin position="21"/>
        <end position="40"/>
    </location>
</feature>
<dbReference type="PROSITE" id="PS00973">
    <property type="entry name" value="USP_2"/>
    <property type="match status" value="1"/>
</dbReference>
<dbReference type="PROSITE" id="PS00972">
    <property type="entry name" value="USP_1"/>
    <property type="match status" value="1"/>
</dbReference>
<feature type="compositionally biased region" description="Acidic residues" evidence="8">
    <location>
        <begin position="697"/>
        <end position="709"/>
    </location>
</feature>
<dbReference type="InterPro" id="IPR028889">
    <property type="entry name" value="USP"/>
</dbReference>
<gene>
    <name evidence="11" type="ORF">MUK42_06524</name>
</gene>
<feature type="compositionally biased region" description="Basic and acidic residues" evidence="8">
    <location>
        <begin position="671"/>
        <end position="680"/>
    </location>
</feature>
<evidence type="ECO:0000256" key="1">
    <source>
        <dbReference type="ARBA" id="ARBA00000707"/>
    </source>
</evidence>
<dbReference type="InterPro" id="IPR038765">
    <property type="entry name" value="Papain-like_cys_pep_sf"/>
</dbReference>
<comment type="catalytic activity">
    <reaction evidence="1 7">
        <text>Thiol-dependent hydrolysis of ester, thioester, amide, peptide and isopeptide bonds formed by the C-terminal Gly of ubiquitin (a 76-residue protein attached to proteins as an intracellular targeting signal).</text>
        <dbReference type="EC" id="3.4.19.12"/>
    </reaction>
</comment>
<dbReference type="Proteomes" id="UP001055439">
    <property type="component" value="Chromosome 8"/>
</dbReference>
<reference evidence="11" key="1">
    <citation type="submission" date="2022-05" db="EMBL/GenBank/DDBJ databases">
        <title>The Musa troglodytarum L. genome provides insights into the mechanism of non-climacteric behaviour and enrichment of carotenoids.</title>
        <authorList>
            <person name="Wang J."/>
        </authorList>
    </citation>
    <scope>NUCLEOTIDE SEQUENCE</scope>
    <source>
        <tissue evidence="11">Leaf</tissue>
    </source>
</reference>
<comment type="similarity">
    <text evidence="2 7">Belongs to the peptidase C19 family.</text>
</comment>
<organism evidence="11 12">
    <name type="scientific">Musa troglodytarum</name>
    <name type="common">fe'i banana</name>
    <dbReference type="NCBI Taxonomy" id="320322"/>
    <lineage>
        <taxon>Eukaryota</taxon>
        <taxon>Viridiplantae</taxon>
        <taxon>Streptophyta</taxon>
        <taxon>Embryophyta</taxon>
        <taxon>Tracheophyta</taxon>
        <taxon>Spermatophyta</taxon>
        <taxon>Magnoliopsida</taxon>
        <taxon>Liliopsida</taxon>
        <taxon>Zingiberales</taxon>
        <taxon>Musaceae</taxon>
        <taxon>Musa</taxon>
    </lineage>
</organism>
<dbReference type="GO" id="GO:0016579">
    <property type="term" value="P:protein deubiquitination"/>
    <property type="evidence" value="ECO:0007669"/>
    <property type="project" value="InterPro"/>
</dbReference>
<dbReference type="InterPro" id="IPR018200">
    <property type="entry name" value="USP_CS"/>
</dbReference>
<proteinExistence type="inferred from homology"/>
<feature type="region of interest" description="Disordered" evidence="8">
    <location>
        <begin position="671"/>
        <end position="709"/>
    </location>
</feature>
<keyword evidence="9" id="KW-0812">Transmembrane</keyword>
<keyword evidence="9" id="KW-0472">Membrane</keyword>
<dbReference type="EC" id="3.4.19.12" evidence="7"/>